<dbReference type="AlphaFoldDB" id="A0A7J7N8S0"/>
<evidence type="ECO:0000256" key="1">
    <source>
        <dbReference type="SAM" id="Phobius"/>
    </source>
</evidence>
<dbReference type="Proteomes" id="UP000541444">
    <property type="component" value="Unassembled WGS sequence"/>
</dbReference>
<evidence type="ECO:0000313" key="3">
    <source>
        <dbReference type="Proteomes" id="UP000541444"/>
    </source>
</evidence>
<keyword evidence="1" id="KW-0812">Transmembrane</keyword>
<dbReference type="EMBL" id="JACGCM010000981">
    <property type="protein sequence ID" value="KAF6163434.1"/>
    <property type="molecule type" value="Genomic_DNA"/>
</dbReference>
<evidence type="ECO:0000313" key="2">
    <source>
        <dbReference type="EMBL" id="KAF6163434.1"/>
    </source>
</evidence>
<keyword evidence="1" id="KW-0472">Membrane</keyword>
<protein>
    <submittedName>
        <fullName evidence="2">Uncharacterized protein</fullName>
    </submittedName>
</protein>
<organism evidence="2 3">
    <name type="scientific">Kingdonia uniflora</name>
    <dbReference type="NCBI Taxonomy" id="39325"/>
    <lineage>
        <taxon>Eukaryota</taxon>
        <taxon>Viridiplantae</taxon>
        <taxon>Streptophyta</taxon>
        <taxon>Embryophyta</taxon>
        <taxon>Tracheophyta</taxon>
        <taxon>Spermatophyta</taxon>
        <taxon>Magnoliopsida</taxon>
        <taxon>Ranunculales</taxon>
        <taxon>Circaeasteraceae</taxon>
        <taxon>Kingdonia</taxon>
    </lineage>
</organism>
<reference evidence="2 3" key="1">
    <citation type="journal article" date="2020" name="IScience">
        <title>Genome Sequencing of the Endangered Kingdonia uniflora (Circaeasteraceae, Ranunculales) Reveals Potential Mechanisms of Evolutionary Specialization.</title>
        <authorList>
            <person name="Sun Y."/>
            <person name="Deng T."/>
            <person name="Zhang A."/>
            <person name="Moore M.J."/>
            <person name="Landis J.B."/>
            <person name="Lin N."/>
            <person name="Zhang H."/>
            <person name="Zhang X."/>
            <person name="Huang J."/>
            <person name="Zhang X."/>
            <person name="Sun H."/>
            <person name="Wang H."/>
        </authorList>
    </citation>
    <scope>NUCLEOTIDE SEQUENCE [LARGE SCALE GENOMIC DNA]</scope>
    <source>
        <strain evidence="2">TB1705</strain>
        <tissue evidence="2">Leaf</tissue>
    </source>
</reference>
<dbReference type="OrthoDB" id="445301at2759"/>
<accession>A0A7J7N8S0</accession>
<comment type="caution">
    <text evidence="2">The sequence shown here is derived from an EMBL/GenBank/DDBJ whole genome shotgun (WGS) entry which is preliminary data.</text>
</comment>
<keyword evidence="1" id="KW-1133">Transmembrane helix</keyword>
<proteinExistence type="predicted"/>
<keyword evidence="3" id="KW-1185">Reference proteome</keyword>
<name>A0A7J7N8S0_9MAGN</name>
<feature type="transmembrane region" description="Helical" evidence="1">
    <location>
        <begin position="21"/>
        <end position="49"/>
    </location>
</feature>
<gene>
    <name evidence="2" type="ORF">GIB67_029283</name>
</gene>
<sequence>MAEKESEDPKRKPRPLVRIGVFIISHSAFVSVVCFAVGILALIFFPVLAKNTLRFRKCPHANGFDGLDNPKMTYILCVLCSANPMFSGHETMEAKPLVKDIMSIKQKSKMQGHFPFHFSMYKLWFDGM</sequence>